<dbReference type="Proteomes" id="UP001374893">
    <property type="component" value="Chromosome"/>
</dbReference>
<sequence>MTTSLRLVFAWVLSVPFAAVADESPKPPPAVELGAPFTHQAVLQRDMKLPVWGWAKPGVKVEVSFAGQKKQATAGKDGKWMLELDPLEASSEPRDMVITESTGDSRTLQQVLVGEVWMASGQSNMQWVASKCDVGRVLMAQIAERVAAGEEKEPLIRETKVTDYFACLHPIEHATGEWRPADGDSSAIAYAFAYELHRELGVPVGILNCSFSQTAIQAWTPRDGFAGADDEYTHAIRRKVMETDPTSAEHRKAWDAFYHSIEDTLAENAKRVAKGEEAEGISIKTPGNMAGNRDATWLFNARLNPMIPYAIRGAIWNQGYANMSEGLVYYHNLHSMIRGWRGSWERPELPVYFHQFYCPGQKGEWDNSPSIDGPAEMRLGTWMARDIPNTGMASQIDITGAIHYSNKTLPGQRLALHALRNQYGKDVAADGPMFESYKVEGNKVIVTLANADDGLVVGETATNSKDGLAIPTVIPDGAKQVKLFYVADENRVWHPAEIEIDGNKVIVTSAAVNSPKGVSYGTGGVGPQPNLYNRAMLPTTPFIQFEGKQVTSDMWPDEKLKIAGETIDPSTVGKSYEYRKMPLLSTQFRDNAVLQAGVPVTIWGSAVHDWGYEAEGEAVVQFSFAGVEKTIPVTKGMKEWKVVMPAMEASAEPKTLKVTFTIDGELAHERVCENVVFGDVFYVAAPPLAAKLDAPKSGSGLVRMMTRKAKRFTFDRPSRFSVCVSTTPENRFACVWENADGFAAALGQKVASKTGKPVGVIFMQTGMEGGKGKEAENPIELKSWMNPEDLKMAPSLMEDYKDLAAVRPGNEYYDANARRYIDAWKSYWNEYVPEMIATKMVPDGVPWGTYPMLASEVTSEASEAYNALVHSFTPGAFKGIIFLSSEKMVEADEGANYGSELSALGNSFKKRFGGGDPHFFYTIPSAELAAKITGPESIEGMSHGVVVGAWDDAVALEKLIDAVVADVSP</sequence>
<dbReference type="Gene3D" id="3.40.50.1110">
    <property type="entry name" value="SGNH hydrolase"/>
    <property type="match status" value="1"/>
</dbReference>
<feature type="chain" id="PRO_5045587843" description="Sialate O-acetylesterase domain-containing protein" evidence="1">
    <location>
        <begin position="22"/>
        <end position="969"/>
    </location>
</feature>
<dbReference type="InterPro" id="IPR036514">
    <property type="entry name" value="SGNH_hydro_sf"/>
</dbReference>
<name>A0ABM7R9Z1_9BACT</name>
<gene>
    <name evidence="2" type="ORF">HAHE_02280</name>
</gene>
<dbReference type="EMBL" id="AP024702">
    <property type="protein sequence ID" value="BCX46320.1"/>
    <property type="molecule type" value="Genomic_DNA"/>
</dbReference>
<dbReference type="RefSeq" id="WP_338687816.1">
    <property type="nucleotide sequence ID" value="NZ_AP024702.1"/>
</dbReference>
<evidence type="ECO:0000313" key="2">
    <source>
        <dbReference type="EMBL" id="BCX46320.1"/>
    </source>
</evidence>
<evidence type="ECO:0008006" key="4">
    <source>
        <dbReference type="Google" id="ProtNLM"/>
    </source>
</evidence>
<accession>A0ABM7R9Z1</accession>
<feature type="signal peptide" evidence="1">
    <location>
        <begin position="1"/>
        <end position="21"/>
    </location>
</feature>
<dbReference type="PANTHER" id="PTHR22901:SF0">
    <property type="entry name" value="SIALATE O-ACETYLESTERASE"/>
    <property type="match status" value="1"/>
</dbReference>
<reference evidence="2 3" key="1">
    <citation type="submission" date="2021-06" db="EMBL/GenBank/DDBJ databases">
        <title>Complete genome of Haloferula helveola possessing various polysaccharide degrading enzymes.</title>
        <authorList>
            <person name="Takami H."/>
            <person name="Huang C."/>
            <person name="Hamasaki K."/>
        </authorList>
    </citation>
    <scope>NUCLEOTIDE SEQUENCE [LARGE SCALE GENOMIC DNA]</scope>
    <source>
        <strain evidence="2 3">CN-1</strain>
    </source>
</reference>
<protein>
    <recommendedName>
        <fullName evidence="4">Sialate O-acetylesterase domain-containing protein</fullName>
    </recommendedName>
</protein>
<evidence type="ECO:0000313" key="3">
    <source>
        <dbReference type="Proteomes" id="UP001374893"/>
    </source>
</evidence>
<evidence type="ECO:0000256" key="1">
    <source>
        <dbReference type="SAM" id="SignalP"/>
    </source>
</evidence>
<organism evidence="2 3">
    <name type="scientific">Haloferula helveola</name>
    <dbReference type="NCBI Taxonomy" id="490095"/>
    <lineage>
        <taxon>Bacteria</taxon>
        <taxon>Pseudomonadati</taxon>
        <taxon>Verrucomicrobiota</taxon>
        <taxon>Verrucomicrobiia</taxon>
        <taxon>Verrucomicrobiales</taxon>
        <taxon>Verrucomicrobiaceae</taxon>
        <taxon>Haloferula</taxon>
    </lineage>
</organism>
<keyword evidence="1" id="KW-0732">Signal</keyword>
<keyword evidence="3" id="KW-1185">Reference proteome</keyword>
<proteinExistence type="predicted"/>
<dbReference type="SUPFAM" id="SSF52266">
    <property type="entry name" value="SGNH hydrolase"/>
    <property type="match status" value="1"/>
</dbReference>
<dbReference type="PANTHER" id="PTHR22901">
    <property type="entry name" value="SIALATE O-ACETYLESTERASE"/>
    <property type="match status" value="1"/>
</dbReference>
<dbReference type="InterPro" id="IPR039329">
    <property type="entry name" value="SIAE"/>
</dbReference>